<reference evidence="1 2" key="1">
    <citation type="submission" date="2018-12" db="EMBL/GenBank/DDBJ databases">
        <authorList>
            <consortium name="Pathogen Informatics"/>
        </authorList>
    </citation>
    <scope>NUCLEOTIDE SEQUENCE [LARGE SCALE GENOMIC DNA]</scope>
    <source>
        <strain evidence="1 2">NCTC13193</strain>
    </source>
</reference>
<dbReference type="AlphaFoldDB" id="A0A448S5V2"/>
<name>A0A448S5V2_SERFO</name>
<evidence type="ECO:0000313" key="1">
    <source>
        <dbReference type="EMBL" id="VEI63140.1"/>
    </source>
</evidence>
<evidence type="ECO:0000313" key="2">
    <source>
        <dbReference type="Proteomes" id="UP000270487"/>
    </source>
</evidence>
<dbReference type="EMBL" id="LR134492">
    <property type="protein sequence ID" value="VEI63140.1"/>
    <property type="molecule type" value="Genomic_DNA"/>
</dbReference>
<proteinExistence type="predicted"/>
<gene>
    <name evidence="1" type="ORF">NCTC13193_00669</name>
</gene>
<accession>A0A448S5V2</accession>
<dbReference type="Proteomes" id="UP000270487">
    <property type="component" value="Chromosome"/>
</dbReference>
<protein>
    <submittedName>
        <fullName evidence="1">Uncharacterized protein</fullName>
    </submittedName>
</protein>
<organism evidence="1 2">
    <name type="scientific">Serratia fonticola</name>
    <dbReference type="NCBI Taxonomy" id="47917"/>
    <lineage>
        <taxon>Bacteria</taxon>
        <taxon>Pseudomonadati</taxon>
        <taxon>Pseudomonadota</taxon>
        <taxon>Gammaproteobacteria</taxon>
        <taxon>Enterobacterales</taxon>
        <taxon>Yersiniaceae</taxon>
        <taxon>Serratia</taxon>
    </lineage>
</organism>
<sequence>MIEIKLKKRRILASSSNTNEIYTTIILFSTYYALKGRCKSVDLEYLSFTFDHIINNTKSLDYDFVSIWDINTLIKPIILLLASYSLLEISYKKGKVTVFTTQSGNEYIEEMINENLFNEINRHAKEITSKITIKNLKNNKLLW</sequence>